<dbReference type="Gene3D" id="2.160.20.10">
    <property type="entry name" value="Single-stranded right-handed beta-helix, Pectin lyase-like"/>
    <property type="match status" value="1"/>
</dbReference>
<keyword evidence="2" id="KW-0325">Glycoprotein</keyword>
<dbReference type="InterPro" id="IPR052063">
    <property type="entry name" value="Polysaccharide_Lyase_1"/>
</dbReference>
<protein>
    <recommendedName>
        <fullName evidence="6">Pectate lyase</fullName>
    </recommendedName>
</protein>
<feature type="chain" id="PRO_5013332188" description="Pectate lyase" evidence="3">
    <location>
        <begin position="24"/>
        <end position="479"/>
    </location>
</feature>
<evidence type="ECO:0000256" key="3">
    <source>
        <dbReference type="SAM" id="SignalP"/>
    </source>
</evidence>
<dbReference type="AlphaFoldDB" id="A0A2A6LPQ7"/>
<keyword evidence="1" id="KW-0479">Metal-binding</keyword>
<accession>A0A2A6LPQ7</accession>
<evidence type="ECO:0000256" key="1">
    <source>
        <dbReference type="ARBA" id="ARBA00022723"/>
    </source>
</evidence>
<evidence type="ECO:0000313" key="5">
    <source>
        <dbReference type="Proteomes" id="UP000220353"/>
    </source>
</evidence>
<gene>
    <name evidence="4" type="ORF">CO661_29640</name>
</gene>
<dbReference type="InterPro" id="IPR012334">
    <property type="entry name" value="Pectin_lyas_fold"/>
</dbReference>
<evidence type="ECO:0000256" key="2">
    <source>
        <dbReference type="ARBA" id="ARBA00023180"/>
    </source>
</evidence>
<dbReference type="Proteomes" id="UP000220353">
    <property type="component" value="Unassembled WGS sequence"/>
</dbReference>
<evidence type="ECO:0000313" key="4">
    <source>
        <dbReference type="EMBL" id="PDT44355.1"/>
    </source>
</evidence>
<keyword evidence="3" id="KW-0732">Signal</keyword>
<name>A0A2A6LPQ7_RHIFR</name>
<proteinExistence type="predicted"/>
<comment type="caution">
    <text evidence="4">The sequence shown here is derived from an EMBL/GenBank/DDBJ whole genome shotgun (WGS) entry which is preliminary data.</text>
</comment>
<evidence type="ECO:0008006" key="6">
    <source>
        <dbReference type="Google" id="ProtNLM"/>
    </source>
</evidence>
<dbReference type="SUPFAM" id="SSF51126">
    <property type="entry name" value="Pectin lyase-like"/>
    <property type="match status" value="1"/>
</dbReference>
<dbReference type="PANTHER" id="PTHR42970:SF1">
    <property type="entry name" value="PECTATE LYASE C-RELATED"/>
    <property type="match status" value="1"/>
</dbReference>
<organism evidence="4 5">
    <name type="scientific">Rhizobium fredii</name>
    <name type="common">Sinorhizobium fredii</name>
    <dbReference type="NCBI Taxonomy" id="380"/>
    <lineage>
        <taxon>Bacteria</taxon>
        <taxon>Pseudomonadati</taxon>
        <taxon>Pseudomonadota</taxon>
        <taxon>Alphaproteobacteria</taxon>
        <taxon>Hyphomicrobiales</taxon>
        <taxon>Rhizobiaceae</taxon>
        <taxon>Sinorhizobium/Ensifer group</taxon>
        <taxon>Sinorhizobium</taxon>
    </lineage>
</organism>
<sequence>MRLFQGGASLIALVFATVQPAQALDTFPGASGAGRATSGGRGGAVFIVTNTADSGTGSLRACMQATGARTCVFRRSGTIQLASPIVVSNGALTVAGQTSPGGIQIRLKPGIAATAAKTPIRIVASNVFLRHLRVRPGNEAAWNSTRGSRSGIGIEKAGTVNPQNIYLDHLSVGYGSDQAMYSFQSGKNITVAYSLFAYPLSPASHDYGPLICSDQHQGDCGKTTLWRNIISSHLWRNPALKSVGCGAQNERVHDVINTLISNPGQFGIMVVDDHPDANNIGTCANIAASIMERGPKSTGPIALINQSDDTAATNRWYAPVSTGSGNDNVLLGSPAIPQCRLTKISPVTPCNETSATAPIGALSAPIISTGTLKSHLTQQVGAFPRDSLDASWIGFVNNVSTAPATNPDYTTSASFPTITGGSPPIDSDNDGMPNSFEQANGLSTTNAADRNNIVPSGTYTGYTWLERYLDERHHMITPP</sequence>
<dbReference type="PANTHER" id="PTHR42970">
    <property type="entry name" value="PECTATE LYASE C-RELATED"/>
    <property type="match status" value="1"/>
</dbReference>
<dbReference type="EMBL" id="NWTC01000034">
    <property type="protein sequence ID" value="PDT44355.1"/>
    <property type="molecule type" value="Genomic_DNA"/>
</dbReference>
<reference evidence="4 5" key="1">
    <citation type="submission" date="2017-09" db="EMBL/GenBank/DDBJ databases">
        <title>Comparative genomics of rhizobia isolated from Phaseolus vulgaris in China.</title>
        <authorList>
            <person name="Tong W."/>
        </authorList>
    </citation>
    <scope>NUCLEOTIDE SEQUENCE [LARGE SCALE GENOMIC DNA]</scope>
    <source>
        <strain evidence="4 5">PCH1</strain>
    </source>
</reference>
<dbReference type="GO" id="GO:0046872">
    <property type="term" value="F:metal ion binding"/>
    <property type="evidence" value="ECO:0007669"/>
    <property type="project" value="UniProtKB-KW"/>
</dbReference>
<dbReference type="InterPro" id="IPR011050">
    <property type="entry name" value="Pectin_lyase_fold/virulence"/>
</dbReference>
<feature type="signal peptide" evidence="3">
    <location>
        <begin position="1"/>
        <end position="23"/>
    </location>
</feature>